<protein>
    <submittedName>
        <fullName evidence="9">ABC transporter permease subunit</fullName>
    </submittedName>
</protein>
<keyword evidence="4 7" id="KW-0812">Transmembrane</keyword>
<dbReference type="InterPro" id="IPR000515">
    <property type="entry name" value="MetI-like"/>
</dbReference>
<dbReference type="PANTHER" id="PTHR43005">
    <property type="entry name" value="BLR7065 PROTEIN"/>
    <property type="match status" value="1"/>
</dbReference>
<dbReference type="Pfam" id="PF00528">
    <property type="entry name" value="BPD_transp_1"/>
    <property type="match status" value="1"/>
</dbReference>
<dbReference type="EMBL" id="CP034791">
    <property type="protein sequence ID" value="AZT91481.1"/>
    <property type="molecule type" value="Genomic_DNA"/>
</dbReference>
<accession>A0A3T0D8I6</accession>
<evidence type="ECO:0000256" key="5">
    <source>
        <dbReference type="ARBA" id="ARBA00022989"/>
    </source>
</evidence>
<comment type="subcellular location">
    <subcellularLocation>
        <location evidence="1 7">Cell membrane</location>
        <topology evidence="1 7">Multi-pass membrane protein</topology>
    </subcellularLocation>
</comment>
<keyword evidence="3" id="KW-1003">Cell membrane</keyword>
<dbReference type="Gene3D" id="1.10.3720.10">
    <property type="entry name" value="MetI-like"/>
    <property type="match status" value="1"/>
</dbReference>
<evidence type="ECO:0000256" key="1">
    <source>
        <dbReference type="ARBA" id="ARBA00004651"/>
    </source>
</evidence>
<dbReference type="GO" id="GO:0005886">
    <property type="term" value="C:plasma membrane"/>
    <property type="evidence" value="ECO:0007669"/>
    <property type="project" value="UniProtKB-SubCell"/>
</dbReference>
<proteinExistence type="inferred from homology"/>
<dbReference type="PROSITE" id="PS50928">
    <property type="entry name" value="ABC_TM1"/>
    <property type="match status" value="1"/>
</dbReference>
<feature type="transmembrane region" description="Helical" evidence="7">
    <location>
        <begin position="236"/>
        <end position="257"/>
    </location>
</feature>
<name>A0A3T0D8I6_9FIRM</name>
<dbReference type="SUPFAM" id="SSF161098">
    <property type="entry name" value="MetI-like"/>
    <property type="match status" value="1"/>
</dbReference>
<gene>
    <name evidence="9" type="ORF">ELD05_13195</name>
</gene>
<reference evidence="9 10" key="1">
    <citation type="submission" date="2018-12" db="EMBL/GenBank/DDBJ databases">
        <title>Genome sequence from the cellulolytic species, Caldicellulosiruptor changbaiensis.</title>
        <authorList>
            <person name="Blumer-Schuette S.E."/>
            <person name="Mendoza C."/>
        </authorList>
    </citation>
    <scope>NUCLEOTIDE SEQUENCE [LARGE SCALE GENOMIC DNA]</scope>
    <source>
        <strain evidence="9 10">CBS-Z</strain>
    </source>
</reference>
<dbReference type="RefSeq" id="WP_127352791.1">
    <property type="nucleotide sequence ID" value="NZ_CP034791.1"/>
</dbReference>
<dbReference type="CDD" id="cd06261">
    <property type="entry name" value="TM_PBP2"/>
    <property type="match status" value="1"/>
</dbReference>
<organism evidence="9 10">
    <name type="scientific">Caldicellulosiruptor changbaiensis</name>
    <dbReference type="NCBI Taxonomy" id="1222016"/>
    <lineage>
        <taxon>Bacteria</taxon>
        <taxon>Bacillati</taxon>
        <taxon>Bacillota</taxon>
        <taxon>Bacillota incertae sedis</taxon>
        <taxon>Caldicellulosiruptorales</taxon>
        <taxon>Caldicellulosiruptoraceae</taxon>
        <taxon>Caldicellulosiruptor</taxon>
    </lineage>
</organism>
<evidence type="ECO:0000256" key="6">
    <source>
        <dbReference type="ARBA" id="ARBA00023136"/>
    </source>
</evidence>
<comment type="similarity">
    <text evidence="7">Belongs to the binding-protein-dependent transport system permease family.</text>
</comment>
<feature type="domain" description="ABC transmembrane type-1" evidence="8">
    <location>
        <begin position="199"/>
        <end position="413"/>
    </location>
</feature>
<evidence type="ECO:0000256" key="7">
    <source>
        <dbReference type="RuleBase" id="RU363032"/>
    </source>
</evidence>
<dbReference type="PANTHER" id="PTHR43005:SF1">
    <property type="entry name" value="SPERMIDINE_PUTRESCINE TRANSPORT SYSTEM PERMEASE PROTEIN"/>
    <property type="match status" value="1"/>
</dbReference>
<evidence type="ECO:0000256" key="3">
    <source>
        <dbReference type="ARBA" id="ARBA00022475"/>
    </source>
</evidence>
<dbReference type="InterPro" id="IPR035906">
    <property type="entry name" value="MetI-like_sf"/>
</dbReference>
<keyword evidence="10" id="KW-1185">Reference proteome</keyword>
<sequence length="427" mass="48050">MDRKEKLFGYLFLLPAVLIFIFVAVIPLVQVFVYSLFDIQLNNPTKSEVSLSYKIDVENYANTVFTASSILDSVSSQSLDSKQKKIVDRIKSLLPELEKSIFNTNEKISQLNKVNDLLNNFQPVDIKLKYLSVSRKEINQYNEYVQKLIALANSLPNTQETNDLKQALLALDLVIVKPNFVGLQNYSYYLKDSRLLSAIKNTLLFTVVTVFFELVFGLMLAVVMHKVTSLKNVFKSIVLMPWAIPTVISALMWKFMYDGQVGIMSKFFADIGLIKSPADLLSSTTNAMIAAMTADIWKTTPYIAILLVAGLQTIPESLYEAAKVDGANAVYQFFRITLPMLKPTILVALLFRTLDAFRVFDLIYVLTGGGPANSTETVSIYTYKTLFNQLDFGRGSTLAVLIFIMVTIISFIYIKILGAEVFSHQKR</sequence>
<feature type="transmembrane region" description="Helical" evidence="7">
    <location>
        <begin position="12"/>
        <end position="37"/>
    </location>
</feature>
<evidence type="ECO:0000313" key="9">
    <source>
        <dbReference type="EMBL" id="AZT91481.1"/>
    </source>
</evidence>
<keyword evidence="6 7" id="KW-0472">Membrane</keyword>
<evidence type="ECO:0000256" key="2">
    <source>
        <dbReference type="ARBA" id="ARBA00022448"/>
    </source>
</evidence>
<dbReference type="KEGG" id="ccha:ELD05_13195"/>
<keyword evidence="5 7" id="KW-1133">Transmembrane helix</keyword>
<feature type="transmembrane region" description="Helical" evidence="7">
    <location>
        <begin position="398"/>
        <end position="418"/>
    </location>
</feature>
<feature type="transmembrane region" description="Helical" evidence="7">
    <location>
        <begin position="203"/>
        <end position="224"/>
    </location>
</feature>
<evidence type="ECO:0000313" key="10">
    <source>
        <dbReference type="Proteomes" id="UP000282930"/>
    </source>
</evidence>
<dbReference type="Proteomes" id="UP000282930">
    <property type="component" value="Chromosome"/>
</dbReference>
<dbReference type="GO" id="GO:0055085">
    <property type="term" value="P:transmembrane transport"/>
    <property type="evidence" value="ECO:0007669"/>
    <property type="project" value="InterPro"/>
</dbReference>
<dbReference type="AlphaFoldDB" id="A0A3T0D8I6"/>
<evidence type="ECO:0000256" key="4">
    <source>
        <dbReference type="ARBA" id="ARBA00022692"/>
    </source>
</evidence>
<keyword evidence="2 7" id="KW-0813">Transport</keyword>
<evidence type="ECO:0000259" key="8">
    <source>
        <dbReference type="PROSITE" id="PS50928"/>
    </source>
</evidence>